<accession>U4TJD1</accession>
<evidence type="ECO:0000313" key="2">
    <source>
        <dbReference type="EMBL" id="ERL64921.1"/>
    </source>
</evidence>
<protein>
    <submittedName>
        <fullName evidence="2">Uncharacterized protein</fullName>
    </submittedName>
</protein>
<keyword evidence="1" id="KW-1133">Transmembrane helix</keyword>
<feature type="transmembrane region" description="Helical" evidence="1">
    <location>
        <begin position="207"/>
        <end position="233"/>
    </location>
</feature>
<dbReference type="STRING" id="1231336.L248_0525"/>
<dbReference type="EMBL" id="KI271591">
    <property type="protein sequence ID" value="ERL64921.1"/>
    <property type="molecule type" value="Genomic_DNA"/>
</dbReference>
<feature type="transmembrane region" description="Helical" evidence="1">
    <location>
        <begin position="169"/>
        <end position="187"/>
    </location>
</feature>
<gene>
    <name evidence="2" type="ORF">L248_0525</name>
</gene>
<dbReference type="Proteomes" id="UP000030647">
    <property type="component" value="Unassembled WGS sequence"/>
</dbReference>
<dbReference type="AlphaFoldDB" id="U4TJD1"/>
<dbReference type="RefSeq" id="WP_022529858.1">
    <property type="nucleotide sequence ID" value="NZ_KI271591.1"/>
</dbReference>
<feature type="transmembrane region" description="Helical" evidence="1">
    <location>
        <begin position="51"/>
        <end position="70"/>
    </location>
</feature>
<keyword evidence="1" id="KW-0472">Membrane</keyword>
<feature type="transmembrane region" description="Helical" evidence="1">
    <location>
        <begin position="20"/>
        <end position="39"/>
    </location>
</feature>
<reference evidence="3" key="1">
    <citation type="journal article" date="2013" name="Genome Announc.">
        <title>Whole-Genome Sequencing of Lactobacillus shenzhenensis Strain LY-73T.</title>
        <authorList>
            <person name="Lin Z."/>
            <person name="Liu Z."/>
            <person name="Yang R."/>
            <person name="Zou Y."/>
            <person name="Wan D."/>
            <person name="Chen J."/>
            <person name="Guo M."/>
            <person name="Zhao J."/>
            <person name="Fang C."/>
            <person name="Yang R."/>
            <person name="Liu F."/>
        </authorList>
    </citation>
    <scope>NUCLEOTIDE SEQUENCE [LARGE SCALE GENOMIC DNA]</scope>
    <source>
        <strain evidence="3">LY-73</strain>
    </source>
</reference>
<feature type="transmembrane region" description="Helical" evidence="1">
    <location>
        <begin position="142"/>
        <end position="162"/>
    </location>
</feature>
<dbReference type="HOGENOM" id="CLU_1159920_0_0_9"/>
<organism evidence="2 3">
    <name type="scientific">Schleiferilactobacillus shenzhenensis LY-73</name>
    <dbReference type="NCBI Taxonomy" id="1231336"/>
    <lineage>
        <taxon>Bacteria</taxon>
        <taxon>Bacillati</taxon>
        <taxon>Bacillota</taxon>
        <taxon>Bacilli</taxon>
        <taxon>Lactobacillales</taxon>
        <taxon>Lactobacillaceae</taxon>
        <taxon>Schleiferilactobacillus</taxon>
    </lineage>
</organism>
<keyword evidence="1" id="KW-0812">Transmembrane</keyword>
<feature type="transmembrane region" description="Helical" evidence="1">
    <location>
        <begin position="82"/>
        <end position="108"/>
    </location>
</feature>
<evidence type="ECO:0000256" key="1">
    <source>
        <dbReference type="SAM" id="Phobius"/>
    </source>
</evidence>
<keyword evidence="3" id="KW-1185">Reference proteome</keyword>
<proteinExistence type="predicted"/>
<sequence>MKGQAVFTFMFRRFLPDWGWLLVIYPGLYIGYAGVSALFTQRAGHVPDVLWAPYLIMLIVGLLLAGTWTTTALQLGADRPSIGLALSTVLILGSVIVVAFFTIVQALLGLLPFVHVDAWQVFQRAYGTALANAGMKTAVFTALRILIAIAIGFFGAVMITLTRFAISRWLAPVLTFLIIAGLPYTVYRTNGAISNILFGLHPGTPNSPWPALITASISCLLWGALYAVLVFHLQLRREN</sequence>
<name>U4TJD1_9LACO</name>
<evidence type="ECO:0000313" key="3">
    <source>
        <dbReference type="Proteomes" id="UP000030647"/>
    </source>
</evidence>